<dbReference type="EMBL" id="SZPY01000001">
    <property type="protein sequence ID" value="TKI64239.1"/>
    <property type="molecule type" value="Genomic_DNA"/>
</dbReference>
<keyword evidence="7 11" id="KW-0067">ATP-binding</keyword>
<dbReference type="Gene3D" id="1.10.10.1020">
    <property type="entry name" value="RecBCD complex, subunit RecD, N-terminal domain"/>
    <property type="match status" value="1"/>
</dbReference>
<dbReference type="InterPro" id="IPR027785">
    <property type="entry name" value="UvrD-like_helicase_C"/>
</dbReference>
<evidence type="ECO:0000256" key="5">
    <source>
        <dbReference type="ARBA" id="ARBA00022806"/>
    </source>
</evidence>
<keyword evidence="4 11" id="KW-0378">Hydrolase</keyword>
<sequence>MSDVFIPTGTHDPRLVRSEHGLLAHFNTAGVITAGDVHVARALGEIGQEKDPGVLLAVALTCRAVRSGSVCLDLTAVADDLLGAAVPEQPAVTTDEVVEPTAYDDLPWPETDAWVAAVAGSSLVGLGVLHWTGRLLYLDRYFEQESQVLDDLTARSRTAPEHDLALMQTSLARVFPGAGYDEQREACLRAAHQWTTVITGGPGTGKTTAVAGLLVALHEQYAARGQRVRIAMAAPTGKAAARLQEAVRGAAAHFSEEDRARLEGIQASTLHRLLRMDPGNSTRFRHHRANRLPHDVVVVDETSMVSLTMMARLLEAVRPDARLILVGDPDQLSSVDAGAVLGDLVDGYRDRADSPVAALSTSHRFQGGIDLLAEALRSDDPDAVLTVLAHGHPDVEWVHDTDPATTIRTVTLDVAQRARDAALADDRAGAIRELAAHRLLCAHRDGPFGVKHWNRRIEQWLSAVVGDPLQESYYVGRPLLVTSNDYSLGVYNGDSGVVVQTDQGRRVVIDTSDGLREFAPSRMSDVDTMHAMTIHKAQGSQAREVTVLLPPEDSRLLTRELFYTAVTRAQEKVRVIGSEAEVRAAVMRTAQRASGLAERLANG</sequence>
<dbReference type="GO" id="GO:0003677">
    <property type="term" value="F:DNA binding"/>
    <property type="evidence" value="ECO:0007669"/>
    <property type="project" value="UniProtKB-UniRule"/>
</dbReference>
<name>A0A4U2YS40_9ACTN</name>
<gene>
    <name evidence="11 14" type="primary">recD</name>
    <name evidence="14" type="ORF">FC770_03525</name>
</gene>
<evidence type="ECO:0000256" key="1">
    <source>
        <dbReference type="ARBA" id="ARBA00022722"/>
    </source>
</evidence>
<dbReference type="NCBIfam" id="TIGR01447">
    <property type="entry name" value="recD"/>
    <property type="match status" value="1"/>
</dbReference>
<dbReference type="Pfam" id="PF13604">
    <property type="entry name" value="AAA_30"/>
    <property type="match status" value="1"/>
</dbReference>
<dbReference type="PANTHER" id="PTHR43788">
    <property type="entry name" value="DNA2/NAM7 HELICASE FAMILY MEMBER"/>
    <property type="match status" value="1"/>
</dbReference>
<evidence type="ECO:0000313" key="15">
    <source>
        <dbReference type="Proteomes" id="UP000307808"/>
    </source>
</evidence>
<dbReference type="AlphaFoldDB" id="A0A4U2YS40"/>
<keyword evidence="2 11" id="KW-0547">Nucleotide-binding</keyword>
<evidence type="ECO:0000256" key="2">
    <source>
        <dbReference type="ARBA" id="ARBA00022741"/>
    </source>
</evidence>
<dbReference type="PANTHER" id="PTHR43788:SF6">
    <property type="entry name" value="DNA HELICASE B"/>
    <property type="match status" value="1"/>
</dbReference>
<dbReference type="GO" id="GO:0009338">
    <property type="term" value="C:exodeoxyribonuclease V complex"/>
    <property type="evidence" value="ECO:0007669"/>
    <property type="project" value="InterPro"/>
</dbReference>
<dbReference type="EC" id="5.6.2.3" evidence="11"/>
<dbReference type="InterPro" id="IPR027417">
    <property type="entry name" value="P-loop_NTPase"/>
</dbReference>
<evidence type="ECO:0000259" key="12">
    <source>
        <dbReference type="Pfam" id="PF13538"/>
    </source>
</evidence>
<accession>A0A4U2YS40</accession>
<comment type="subunit">
    <text evidence="11">Heterotrimer of RecB, RecC and RecD. All subunits contribute to DNA-binding.</text>
</comment>
<dbReference type="CDD" id="cd17933">
    <property type="entry name" value="DEXSc_RecD-like"/>
    <property type="match status" value="1"/>
</dbReference>
<evidence type="ECO:0000256" key="8">
    <source>
        <dbReference type="ARBA" id="ARBA00023125"/>
    </source>
</evidence>
<keyword evidence="5 11" id="KW-0347">Helicase</keyword>
<dbReference type="InterPro" id="IPR041851">
    <property type="entry name" value="RecD_N_sf"/>
</dbReference>
<comment type="caution">
    <text evidence="14">The sequence shown here is derived from an EMBL/GenBank/DDBJ whole genome shotgun (WGS) entry which is preliminary data.</text>
</comment>
<dbReference type="GO" id="GO:0008854">
    <property type="term" value="F:exodeoxyribonuclease V activity"/>
    <property type="evidence" value="ECO:0007669"/>
    <property type="project" value="InterPro"/>
</dbReference>
<dbReference type="OrthoDB" id="9763659at2"/>
<dbReference type="Pfam" id="PF13538">
    <property type="entry name" value="UvrD_C_2"/>
    <property type="match status" value="1"/>
</dbReference>
<keyword evidence="6 11" id="KW-0269">Exonuclease</keyword>
<dbReference type="GO" id="GO:0000724">
    <property type="term" value="P:double-strand break repair via homologous recombination"/>
    <property type="evidence" value="ECO:0007669"/>
    <property type="project" value="UniProtKB-UniRule"/>
</dbReference>
<comment type="catalytic activity">
    <reaction evidence="11">
        <text>ATP + H2O = ADP + phosphate + H(+)</text>
        <dbReference type="Rhea" id="RHEA:13065"/>
        <dbReference type="ChEBI" id="CHEBI:15377"/>
        <dbReference type="ChEBI" id="CHEBI:15378"/>
        <dbReference type="ChEBI" id="CHEBI:30616"/>
        <dbReference type="ChEBI" id="CHEBI:43474"/>
        <dbReference type="ChEBI" id="CHEBI:456216"/>
        <dbReference type="EC" id="5.6.2.3"/>
    </reaction>
</comment>
<feature type="domain" description="RecBCD enzyme subunit RecD N-terminal" evidence="13">
    <location>
        <begin position="29"/>
        <end position="127"/>
    </location>
</feature>
<feature type="binding site" evidence="11">
    <location>
        <begin position="200"/>
        <end position="207"/>
    </location>
    <ligand>
        <name>ATP</name>
        <dbReference type="ChEBI" id="CHEBI:30616"/>
    </ligand>
</feature>
<dbReference type="RefSeq" id="WP_137064699.1">
    <property type="nucleotide sequence ID" value="NZ_CP040748.1"/>
</dbReference>
<dbReference type="InterPro" id="IPR006344">
    <property type="entry name" value="RecD"/>
</dbReference>
<organism evidence="14 15">
    <name type="scientific">Nocardioides jishulii</name>
    <dbReference type="NCBI Taxonomy" id="2575440"/>
    <lineage>
        <taxon>Bacteria</taxon>
        <taxon>Bacillati</taxon>
        <taxon>Actinomycetota</taxon>
        <taxon>Actinomycetes</taxon>
        <taxon>Propionibacteriales</taxon>
        <taxon>Nocardioidaceae</taxon>
        <taxon>Nocardioides</taxon>
    </lineage>
</organism>
<dbReference type="GO" id="GO:0016887">
    <property type="term" value="F:ATP hydrolysis activity"/>
    <property type="evidence" value="ECO:0007669"/>
    <property type="project" value="RHEA"/>
</dbReference>
<dbReference type="GO" id="GO:0005524">
    <property type="term" value="F:ATP binding"/>
    <property type="evidence" value="ECO:0007669"/>
    <property type="project" value="UniProtKB-UniRule"/>
</dbReference>
<dbReference type="InterPro" id="IPR049550">
    <property type="entry name" value="RecD_N"/>
</dbReference>
<proteinExistence type="inferred from homology"/>
<keyword evidence="3 11" id="KW-0227">DNA damage</keyword>
<dbReference type="InterPro" id="IPR050534">
    <property type="entry name" value="Coronavir_polyprotein_1ab"/>
</dbReference>
<keyword evidence="8 11" id="KW-0238">DNA-binding</keyword>
<evidence type="ECO:0000256" key="9">
    <source>
        <dbReference type="ARBA" id="ARBA00023204"/>
    </source>
</evidence>
<evidence type="ECO:0000256" key="10">
    <source>
        <dbReference type="ARBA" id="ARBA00023235"/>
    </source>
</evidence>
<keyword evidence="1 11" id="KW-0540">Nuclease</keyword>
<dbReference type="CDD" id="cd18809">
    <property type="entry name" value="SF1_C_RecD"/>
    <property type="match status" value="1"/>
</dbReference>
<comment type="similarity">
    <text evidence="11">Belongs to the RecD family.</text>
</comment>
<evidence type="ECO:0000256" key="7">
    <source>
        <dbReference type="ARBA" id="ARBA00022840"/>
    </source>
</evidence>
<protein>
    <recommendedName>
        <fullName evidence="11">RecBCD enzyme subunit RecD</fullName>
        <ecNumber evidence="11">5.6.2.3</ecNumber>
    </recommendedName>
    <alternativeName>
        <fullName evidence="11">DNA 5'-3' helicase subunit RecD</fullName>
    </alternativeName>
    <alternativeName>
        <fullName evidence="11">Exonuclease V subunit RecD</fullName>
        <shortName evidence="11">ExoV subunit RecD</shortName>
    </alternativeName>
    <alternativeName>
        <fullName evidence="11">Helicase/nuclease RecBCD subunit RecD</fullName>
    </alternativeName>
</protein>
<comment type="miscellaneous">
    <text evidence="11">In the RecBCD complex, RecB has a slow 3'-5' helicase, an exonuclease activity and loads RecA onto ssDNA, RecD has a fast 5'-3' helicase activity, while RecC stimulates the ATPase and processivity of the RecB helicase and contributes to recognition of the Chi site.</text>
</comment>
<evidence type="ECO:0000259" key="13">
    <source>
        <dbReference type="Pfam" id="PF21185"/>
    </source>
</evidence>
<evidence type="ECO:0000256" key="6">
    <source>
        <dbReference type="ARBA" id="ARBA00022839"/>
    </source>
</evidence>
<dbReference type="HAMAP" id="MF_01487">
    <property type="entry name" value="RecD"/>
    <property type="match status" value="1"/>
</dbReference>
<evidence type="ECO:0000256" key="4">
    <source>
        <dbReference type="ARBA" id="ARBA00022801"/>
    </source>
</evidence>
<keyword evidence="10 11" id="KW-0413">Isomerase</keyword>
<evidence type="ECO:0000256" key="3">
    <source>
        <dbReference type="ARBA" id="ARBA00022763"/>
    </source>
</evidence>
<comment type="function">
    <text evidence="11">A helicase/nuclease that prepares dsDNA breaks (DSB) for recombinational DNA repair. Binds to DSBs and unwinds DNA via a highly rapid and processive ATP-dependent bidirectional helicase activity. Unwinds dsDNA until it encounters a Chi (crossover hotspot instigator) sequence from the 3' direction. Cuts ssDNA a few nucleotides 3' to the Chi site. The properties and activities of the enzyme are changed at Chi. The Chi-altered holoenzyme produces a long 3'-ssDNA overhang and facilitates RecA-binding to the ssDNA for homologous DNA recombination and repair. Holoenzyme degrades any linearized DNA that is unable to undergo homologous recombination. In the holoenzyme this subunit has ssDNA-dependent ATPase and 5'-3' helicase activity. When added to pre-assembled RecBC greatly stimulates nuclease activity and augments holoenzyme processivity. Negatively regulates the RecA-loading ability of RecBCD.</text>
</comment>
<evidence type="ECO:0000256" key="11">
    <source>
        <dbReference type="HAMAP-Rule" id="MF_01487"/>
    </source>
</evidence>
<dbReference type="GO" id="GO:0043139">
    <property type="term" value="F:5'-3' DNA helicase activity"/>
    <property type="evidence" value="ECO:0007669"/>
    <property type="project" value="UniProtKB-UniRule"/>
</dbReference>
<reference evidence="14 15" key="1">
    <citation type="submission" date="2019-04" db="EMBL/GenBank/DDBJ databases">
        <authorList>
            <person name="Dong K."/>
        </authorList>
    </citation>
    <scope>NUCLEOTIDE SEQUENCE [LARGE SCALE GENOMIC DNA]</scope>
    <source>
        <strain evidence="15">dk3543</strain>
    </source>
</reference>
<evidence type="ECO:0000313" key="14">
    <source>
        <dbReference type="EMBL" id="TKI64239.1"/>
    </source>
</evidence>
<dbReference type="Pfam" id="PF21185">
    <property type="entry name" value="RecD_N"/>
    <property type="match status" value="1"/>
</dbReference>
<feature type="domain" description="UvrD-like helicase C-terminal" evidence="12">
    <location>
        <begin position="530"/>
        <end position="576"/>
    </location>
</feature>
<dbReference type="SUPFAM" id="SSF52540">
    <property type="entry name" value="P-loop containing nucleoside triphosphate hydrolases"/>
    <property type="match status" value="1"/>
</dbReference>
<dbReference type="GO" id="GO:0017116">
    <property type="term" value="F:single-stranded DNA helicase activity"/>
    <property type="evidence" value="ECO:0007669"/>
    <property type="project" value="TreeGrafter"/>
</dbReference>
<dbReference type="Gene3D" id="3.40.50.300">
    <property type="entry name" value="P-loop containing nucleotide triphosphate hydrolases"/>
    <property type="match status" value="3"/>
</dbReference>
<keyword evidence="15" id="KW-1185">Reference proteome</keyword>
<keyword evidence="9 11" id="KW-0234">DNA repair</keyword>
<dbReference type="Proteomes" id="UP000307808">
    <property type="component" value="Unassembled WGS sequence"/>
</dbReference>